<evidence type="ECO:0000313" key="2">
    <source>
        <dbReference type="EMBL" id="MDE8698234.1"/>
    </source>
</evidence>
<feature type="non-terminal residue" evidence="2">
    <location>
        <position position="60"/>
    </location>
</feature>
<sequence>MYNNSLSQIVDERTLDIHVIPLYWQTWWFRLVVFIIIMSITFFVPVSTFVPYEIVDNYFQ</sequence>
<dbReference type="Proteomes" id="UP001221924">
    <property type="component" value="Unassembled WGS sequence"/>
</dbReference>
<accession>A0AAW6M816</accession>
<keyword evidence="1" id="KW-1133">Transmembrane helix</keyword>
<dbReference type="AlphaFoldDB" id="A0AAW6M816"/>
<comment type="caution">
    <text evidence="2">The sequence shown here is derived from an EMBL/GenBank/DDBJ whole genome shotgun (WGS) entry which is preliminary data.</text>
</comment>
<feature type="transmembrane region" description="Helical" evidence="1">
    <location>
        <begin position="27"/>
        <end position="50"/>
    </location>
</feature>
<protein>
    <submittedName>
        <fullName evidence="2">Uncharacterized protein</fullName>
    </submittedName>
</protein>
<dbReference type="RefSeq" id="WP_275203151.1">
    <property type="nucleotide sequence ID" value="NZ_JARFID010000908.1"/>
</dbReference>
<proteinExistence type="predicted"/>
<reference evidence="2" key="1">
    <citation type="submission" date="2023-03" db="EMBL/GenBank/DDBJ databases">
        <title>DFI Biobank Strains.</title>
        <authorList>
            <person name="Mostad J."/>
            <person name="Paddock L."/>
            <person name="Medina S."/>
            <person name="Waligurski E."/>
            <person name="Barat B."/>
            <person name="Smith R."/>
            <person name="Burgo V."/>
            <person name="Metcalfe C."/>
            <person name="Woodson C."/>
            <person name="Sundararajan A."/>
            <person name="Ramaswamy R."/>
            <person name="Lin H."/>
            <person name="Pamer E.G."/>
        </authorList>
    </citation>
    <scope>NUCLEOTIDE SEQUENCE</scope>
    <source>
        <strain evidence="2">DFI.9.5</strain>
    </source>
</reference>
<organism evidence="2 3">
    <name type="scientific">Bacteroides cellulosilyticus</name>
    <dbReference type="NCBI Taxonomy" id="246787"/>
    <lineage>
        <taxon>Bacteria</taxon>
        <taxon>Pseudomonadati</taxon>
        <taxon>Bacteroidota</taxon>
        <taxon>Bacteroidia</taxon>
        <taxon>Bacteroidales</taxon>
        <taxon>Bacteroidaceae</taxon>
        <taxon>Bacteroides</taxon>
    </lineage>
</organism>
<keyword evidence="1" id="KW-0472">Membrane</keyword>
<evidence type="ECO:0000256" key="1">
    <source>
        <dbReference type="SAM" id="Phobius"/>
    </source>
</evidence>
<keyword evidence="1" id="KW-0812">Transmembrane</keyword>
<name>A0AAW6M816_9BACE</name>
<evidence type="ECO:0000313" key="3">
    <source>
        <dbReference type="Proteomes" id="UP001221924"/>
    </source>
</evidence>
<gene>
    <name evidence="2" type="ORF">PZH42_30230</name>
</gene>
<dbReference type="EMBL" id="JARFID010000908">
    <property type="protein sequence ID" value="MDE8698234.1"/>
    <property type="molecule type" value="Genomic_DNA"/>
</dbReference>